<feature type="region of interest" description="Disordered" evidence="5">
    <location>
        <begin position="180"/>
        <end position="200"/>
    </location>
</feature>
<dbReference type="Pfam" id="PF00928">
    <property type="entry name" value="Adap_comp_sub"/>
    <property type="match status" value="1"/>
</dbReference>
<feature type="region of interest" description="Disordered" evidence="5">
    <location>
        <begin position="1"/>
        <end position="21"/>
    </location>
</feature>
<dbReference type="InterPro" id="IPR012320">
    <property type="entry name" value="SHD_dom"/>
</dbReference>
<evidence type="ECO:0000259" key="7">
    <source>
        <dbReference type="PROSITE" id="PS51072"/>
    </source>
</evidence>
<dbReference type="Proteomes" id="UP000472263">
    <property type="component" value="Chromosome 22"/>
</dbReference>
<evidence type="ECO:0000256" key="3">
    <source>
        <dbReference type="ARBA" id="ARBA00022583"/>
    </source>
</evidence>
<dbReference type="Gene3D" id="2.60.40.1170">
    <property type="entry name" value="Mu homology domain, subdomain B"/>
    <property type="match status" value="2"/>
</dbReference>
<evidence type="ECO:0000313" key="8">
    <source>
        <dbReference type="Ensembl" id="ENSMMDP00005013603.1"/>
    </source>
</evidence>
<dbReference type="RefSeq" id="XP_029900879.1">
    <property type="nucleotide sequence ID" value="XM_030045019.1"/>
</dbReference>
<evidence type="ECO:0000256" key="2">
    <source>
        <dbReference type="ARBA" id="ARBA00022490"/>
    </source>
</evidence>
<dbReference type="InterPro" id="IPR017110">
    <property type="entry name" value="Stonin"/>
</dbReference>
<dbReference type="PROSITE" id="PS51072">
    <property type="entry name" value="MHD"/>
    <property type="match status" value="1"/>
</dbReference>
<dbReference type="InterPro" id="IPR036168">
    <property type="entry name" value="AP2_Mu_C_sf"/>
</dbReference>
<feature type="domain" description="MHD" evidence="7">
    <location>
        <begin position="399"/>
        <end position="707"/>
    </location>
</feature>
<accession>A0A667XHI8</accession>
<dbReference type="GO" id="GO:0006897">
    <property type="term" value="P:endocytosis"/>
    <property type="evidence" value="ECO:0007669"/>
    <property type="project" value="UniProtKB-KW"/>
</dbReference>
<dbReference type="InterPro" id="IPR028565">
    <property type="entry name" value="MHD"/>
</dbReference>
<dbReference type="OrthoDB" id="10063141at2759"/>
<evidence type="ECO:0000259" key="6">
    <source>
        <dbReference type="PROSITE" id="PS51070"/>
    </source>
</evidence>
<reference evidence="8" key="3">
    <citation type="submission" date="2025-09" db="UniProtKB">
        <authorList>
            <consortium name="Ensembl"/>
        </authorList>
    </citation>
    <scope>IDENTIFICATION</scope>
</reference>
<dbReference type="AlphaFoldDB" id="A0A667XHI8"/>
<keyword evidence="2 4" id="KW-0963">Cytoplasm</keyword>
<dbReference type="GO" id="GO:0005737">
    <property type="term" value="C:cytoplasm"/>
    <property type="evidence" value="ECO:0007669"/>
    <property type="project" value="UniProtKB-SubCell"/>
</dbReference>
<dbReference type="GeneID" id="115354603"/>
<keyword evidence="9" id="KW-1185">Reference proteome</keyword>
<dbReference type="GO" id="GO:0043005">
    <property type="term" value="C:neuron projection"/>
    <property type="evidence" value="ECO:0007669"/>
    <property type="project" value="UniProtKB-KW"/>
</dbReference>
<gene>
    <name evidence="8" type="primary">STON2</name>
</gene>
<proteinExistence type="inferred from homology"/>
<dbReference type="InParanoid" id="A0A667XHI8"/>
<protein>
    <recommendedName>
        <fullName evidence="4">Stonin-2</fullName>
    </recommendedName>
</protein>
<comment type="similarity">
    <text evidence="1 4">Belongs to the Stoned B family.</text>
</comment>
<dbReference type="GO" id="GO:0045202">
    <property type="term" value="C:synapse"/>
    <property type="evidence" value="ECO:0007669"/>
    <property type="project" value="UniProtKB-SubCell"/>
</dbReference>
<evidence type="ECO:0000256" key="5">
    <source>
        <dbReference type="SAM" id="MobiDB-lite"/>
    </source>
</evidence>
<feature type="compositionally biased region" description="Basic and acidic residues" evidence="5">
    <location>
        <begin position="180"/>
        <end position="195"/>
    </location>
</feature>
<keyword evidence="4" id="KW-0771">Synaptosome</keyword>
<dbReference type="PIRSF" id="PIRSF037099">
    <property type="entry name" value="Stonin"/>
    <property type="match status" value="1"/>
</dbReference>
<comment type="subcellular location">
    <subcellularLocation>
        <location evidence="4">Synapse</location>
        <location evidence="4">Synaptosome</location>
    </subcellularLocation>
    <subcellularLocation>
        <location evidence="4">Cytoplasm</location>
    </subcellularLocation>
</comment>
<comment type="function">
    <text evidence="4">Adapter protein involved in endocytic machinery. Involved in the synaptic vesicle recycling. May facilitate clathrin-coated vesicle uncoating.</text>
</comment>
<feature type="domain" description="SHD" evidence="6">
    <location>
        <begin position="253"/>
        <end position="385"/>
    </location>
</feature>
<dbReference type="PROSITE" id="PS51070">
    <property type="entry name" value="SHD"/>
    <property type="match status" value="1"/>
</dbReference>
<evidence type="ECO:0000256" key="4">
    <source>
        <dbReference type="PIRNR" id="PIRNR037099"/>
    </source>
</evidence>
<dbReference type="Pfam" id="PF12016">
    <property type="entry name" value="Stonin2_N"/>
    <property type="match status" value="1"/>
</dbReference>
<dbReference type="PANTHER" id="PTHR10529">
    <property type="entry name" value="AP COMPLEX SUBUNIT MU"/>
    <property type="match status" value="1"/>
</dbReference>
<dbReference type="Ensembl" id="ENSMMDT00005013996.1">
    <property type="protein sequence ID" value="ENSMMDP00005013603.1"/>
    <property type="gene ID" value="ENSMMDG00005007052.1"/>
</dbReference>
<dbReference type="GO" id="GO:0030100">
    <property type="term" value="P:regulation of endocytosis"/>
    <property type="evidence" value="ECO:0007669"/>
    <property type="project" value="UniProtKB-UniRule"/>
</dbReference>
<name>A0A667XHI8_9TELE</name>
<reference evidence="8" key="2">
    <citation type="submission" date="2025-08" db="UniProtKB">
        <authorList>
            <consortium name="Ensembl"/>
        </authorList>
    </citation>
    <scope>IDENTIFICATION</scope>
</reference>
<keyword evidence="3 4" id="KW-0254">Endocytosis</keyword>
<feature type="compositionally biased region" description="Polar residues" evidence="5">
    <location>
        <begin position="1"/>
        <end position="15"/>
    </location>
</feature>
<sequence>MDSIDWSSGPKQASGQPEPIPVRQFTTWVTFNEDTEPMASIQPPGQQSHIKLDTFSHFHDTNRNLVGLSSWSQSEQQNGSCEHHLLDFTTGSTTSNFEPVVYNSNPYTKKNPFFDEELNDIKPSSFNPFSSYFDHGQGVTSWVQGNSCHQESSPFSLLTPQLHDAQVKQESDLLLSKLQHSEEGGKRDEAVEVHDNPQNNKLDLDQLRNLQISDPDDPGSYLDTVDEDKVEEEEGLEMLENPYQPNHMTAQDGWPMLLRIPEKKNIMSSRHWGPIYVRLFDEGLLQLFYERGLEKPFRTIRLYPHYEVSEHRLQSYKDTGRLHTISMELVQYREKRRIQPKLMAQQPVREQLVKLATTSYQDYLSFRYSLVELLRRLPSNTAESGSPGTISPTGGGHLEEEIQVEVKDEFYGTVAEGDGRISKQLVITQVHVLALFSGFLRCQLGLNDVQVKGKEVVSRHDIIPNTTSHWIRLHNPELNEEHVNKPDFLSSRTISFTPTPYRRFELLRFRTTFAEKTLPFMVRTVASISCAEVTIQSWLLMSQGFSSNRNALNVIPCENVMVRYPIPEIWAKNFHQEGTMGEKLLKARFNKGASFGTTSMSGSEPALRVTLGTAKYEQAFKAVVWRINHLPDKNSALSHPHTFFCHLELGSDREVPESLQRHLEVEFDMPAASASKATVRSLSVGERTDIKKWINYKSHYFYQVPIEQKRDGKGGTAEQPGQCAQQ</sequence>
<dbReference type="GeneTree" id="ENSGT00940000159392"/>
<dbReference type="InterPro" id="IPR050431">
    <property type="entry name" value="Adaptor_comp_med_subunit"/>
</dbReference>
<evidence type="ECO:0000256" key="1">
    <source>
        <dbReference type="ARBA" id="ARBA00005579"/>
    </source>
</evidence>
<keyword evidence="4" id="KW-0770">Synapse</keyword>
<reference evidence="8" key="1">
    <citation type="submission" date="2019-06" db="EMBL/GenBank/DDBJ databases">
        <authorList>
            <consortium name="Wellcome Sanger Institute Data Sharing"/>
        </authorList>
    </citation>
    <scope>NUCLEOTIDE SEQUENCE [LARGE SCALE GENOMIC DNA]</scope>
</reference>
<dbReference type="InterPro" id="IPR022699">
    <property type="entry name" value="Stonin2_N"/>
</dbReference>
<dbReference type="SUPFAM" id="SSF49447">
    <property type="entry name" value="Second domain of Mu2 adaptin subunit (ap50) of ap2 adaptor"/>
    <property type="match status" value="1"/>
</dbReference>
<evidence type="ECO:0000313" key="9">
    <source>
        <dbReference type="Proteomes" id="UP000472263"/>
    </source>
</evidence>
<organism evidence="8 9">
    <name type="scientific">Myripristis murdjan</name>
    <name type="common">pinecone soldierfish</name>
    <dbReference type="NCBI Taxonomy" id="586833"/>
    <lineage>
        <taxon>Eukaryota</taxon>
        <taxon>Metazoa</taxon>
        <taxon>Chordata</taxon>
        <taxon>Craniata</taxon>
        <taxon>Vertebrata</taxon>
        <taxon>Euteleostomi</taxon>
        <taxon>Actinopterygii</taxon>
        <taxon>Neopterygii</taxon>
        <taxon>Teleostei</taxon>
        <taxon>Neoteleostei</taxon>
        <taxon>Acanthomorphata</taxon>
        <taxon>Holocentriformes</taxon>
        <taxon>Holocentridae</taxon>
        <taxon>Myripristis</taxon>
    </lineage>
</organism>